<feature type="repeat" description="TPR" evidence="3">
    <location>
        <begin position="431"/>
        <end position="464"/>
    </location>
</feature>
<dbReference type="InterPro" id="IPR013105">
    <property type="entry name" value="TPR_2"/>
</dbReference>
<dbReference type="GO" id="GO:0016787">
    <property type="term" value="F:hydrolase activity"/>
    <property type="evidence" value="ECO:0007669"/>
    <property type="project" value="UniProtKB-KW"/>
</dbReference>
<accession>A0A4Y9RZ05</accession>
<evidence type="ECO:0000256" key="1">
    <source>
        <dbReference type="ARBA" id="ARBA00022737"/>
    </source>
</evidence>
<dbReference type="SUPFAM" id="SSF48452">
    <property type="entry name" value="TPR-like"/>
    <property type="match status" value="1"/>
</dbReference>
<protein>
    <submittedName>
        <fullName evidence="6">Serine hydrolase</fullName>
    </submittedName>
</protein>
<name>A0A4Y9RZ05_9CAUL</name>
<dbReference type="InterPro" id="IPR011990">
    <property type="entry name" value="TPR-like_helical_dom_sf"/>
</dbReference>
<dbReference type="RefSeq" id="WP_135195366.1">
    <property type="nucleotide sequence ID" value="NZ_SPVH01000006.1"/>
</dbReference>
<sequence length="479" mass="51812">MFRQLTATLAIVVALTGAPLRVLAQSSTRADLDAWAQRQMSLRSIPGMQIAVVKDGRIVHSGAYGLANLQTPVPVTEQTVFSINSATKAFTGVEILRLVERGQVDLDAPVSTYLADLPQAWRPITVRQLLTHMSGLPDIITPDGGYVGRDRAGALAALADLPLRSVPGERFAYNQTNYLLLQWIVEQAQGRPFEAVLGEDVFRSLSMTHSGFGDSLDLIPGKADSYRFSRPGEGEAPRLQNVHELFPPFTRAAAGINSSAPDLARWLIALQAGEILKPETLEALWTPGRFNNGKAGEWANGWVVVDRRDHPSVGMTGGGRSAFFVYPKDRVAVIILTNLAGASPEELVDSVATRFIPGMKLTGVAALQERLEAEGFDQAERVAAELAARDGAGALPESDLNNWGYRLLSRGRVADALTLMKLIVSLYPQSGNAYDSLAEAYAKSGDRARARENYQRSLVLDPANTNAAEQLRLLGTDPS</sequence>
<evidence type="ECO:0000256" key="2">
    <source>
        <dbReference type="ARBA" id="ARBA00022803"/>
    </source>
</evidence>
<dbReference type="SUPFAM" id="SSF56601">
    <property type="entry name" value="beta-lactamase/transpeptidase-like"/>
    <property type="match status" value="1"/>
</dbReference>
<dbReference type="InterPro" id="IPR001466">
    <property type="entry name" value="Beta-lactam-related"/>
</dbReference>
<keyword evidence="7" id="KW-1185">Reference proteome</keyword>
<dbReference type="EMBL" id="SPVH01000006">
    <property type="protein sequence ID" value="TFW12899.1"/>
    <property type="molecule type" value="Genomic_DNA"/>
</dbReference>
<dbReference type="InterPro" id="IPR012338">
    <property type="entry name" value="Beta-lactam/transpept-like"/>
</dbReference>
<dbReference type="Pfam" id="PF00144">
    <property type="entry name" value="Beta-lactamase"/>
    <property type="match status" value="1"/>
</dbReference>
<dbReference type="AlphaFoldDB" id="A0A4Y9RZ05"/>
<feature type="chain" id="PRO_5021421632" evidence="4">
    <location>
        <begin position="25"/>
        <end position="479"/>
    </location>
</feature>
<gene>
    <name evidence="6" type="ORF">EGY25_13040</name>
</gene>
<dbReference type="PROSITE" id="PS50005">
    <property type="entry name" value="TPR"/>
    <property type="match status" value="1"/>
</dbReference>
<dbReference type="Gene3D" id="1.25.40.10">
    <property type="entry name" value="Tetratricopeptide repeat domain"/>
    <property type="match status" value="1"/>
</dbReference>
<dbReference type="Pfam" id="PF07719">
    <property type="entry name" value="TPR_2"/>
    <property type="match status" value="1"/>
</dbReference>
<dbReference type="Proteomes" id="UP000298216">
    <property type="component" value="Unassembled WGS sequence"/>
</dbReference>
<dbReference type="InterPro" id="IPR050789">
    <property type="entry name" value="Diverse_Enzym_Activities"/>
</dbReference>
<comment type="caution">
    <text evidence="6">The sequence shown here is derived from an EMBL/GenBank/DDBJ whole genome shotgun (WGS) entry which is preliminary data.</text>
</comment>
<keyword evidence="2 3" id="KW-0802">TPR repeat</keyword>
<evidence type="ECO:0000256" key="3">
    <source>
        <dbReference type="PROSITE-ProRule" id="PRU00339"/>
    </source>
</evidence>
<keyword evidence="4" id="KW-0732">Signal</keyword>
<proteinExistence type="predicted"/>
<dbReference type="OrthoDB" id="113033at2"/>
<keyword evidence="6" id="KW-0378">Hydrolase</keyword>
<dbReference type="PANTHER" id="PTHR43283">
    <property type="entry name" value="BETA-LACTAMASE-RELATED"/>
    <property type="match status" value="1"/>
</dbReference>
<feature type="domain" description="Beta-lactamase-related" evidence="5">
    <location>
        <begin position="32"/>
        <end position="349"/>
    </location>
</feature>
<dbReference type="Gene3D" id="3.40.710.10">
    <property type="entry name" value="DD-peptidase/beta-lactamase superfamily"/>
    <property type="match status" value="1"/>
</dbReference>
<organism evidence="6 7">
    <name type="scientific">Brevundimonas intermedia</name>
    <dbReference type="NCBI Taxonomy" id="74315"/>
    <lineage>
        <taxon>Bacteria</taxon>
        <taxon>Pseudomonadati</taxon>
        <taxon>Pseudomonadota</taxon>
        <taxon>Alphaproteobacteria</taxon>
        <taxon>Caulobacterales</taxon>
        <taxon>Caulobacteraceae</taxon>
        <taxon>Brevundimonas</taxon>
    </lineage>
</organism>
<evidence type="ECO:0000259" key="5">
    <source>
        <dbReference type="Pfam" id="PF00144"/>
    </source>
</evidence>
<dbReference type="InterPro" id="IPR019734">
    <property type="entry name" value="TPR_rpt"/>
</dbReference>
<evidence type="ECO:0000313" key="7">
    <source>
        <dbReference type="Proteomes" id="UP000298216"/>
    </source>
</evidence>
<reference evidence="6 7" key="1">
    <citation type="submission" date="2019-03" db="EMBL/GenBank/DDBJ databases">
        <title>Draft genome of Brevundimonas sp. a heavy metal resistant soil bacteria.</title>
        <authorList>
            <person name="Soto J."/>
        </authorList>
    </citation>
    <scope>NUCLEOTIDE SEQUENCE [LARGE SCALE GENOMIC DNA]</scope>
    <source>
        <strain evidence="6 7">B-10</strain>
    </source>
</reference>
<keyword evidence="1" id="KW-0677">Repeat</keyword>
<evidence type="ECO:0000256" key="4">
    <source>
        <dbReference type="SAM" id="SignalP"/>
    </source>
</evidence>
<evidence type="ECO:0000313" key="6">
    <source>
        <dbReference type="EMBL" id="TFW12899.1"/>
    </source>
</evidence>
<feature type="signal peptide" evidence="4">
    <location>
        <begin position="1"/>
        <end position="24"/>
    </location>
</feature>
<dbReference type="PANTHER" id="PTHR43283:SF18">
    <property type="match status" value="1"/>
</dbReference>